<feature type="region of interest" description="Disordered" evidence="2">
    <location>
        <begin position="336"/>
        <end position="356"/>
    </location>
</feature>
<evidence type="ECO:0000259" key="3">
    <source>
        <dbReference type="Pfam" id="PF00248"/>
    </source>
</evidence>
<dbReference type="PANTHER" id="PTHR43364:SF4">
    <property type="entry name" value="NAD(P)-LINKED OXIDOREDUCTASE SUPERFAMILY PROTEIN"/>
    <property type="match status" value="1"/>
</dbReference>
<name>A0A356LK55_9BURK</name>
<dbReference type="Proteomes" id="UP000264036">
    <property type="component" value="Unassembled WGS sequence"/>
</dbReference>
<protein>
    <submittedName>
        <fullName evidence="4">NADP-dependent oxidoreductase</fullName>
    </submittedName>
</protein>
<dbReference type="InterPro" id="IPR036812">
    <property type="entry name" value="NAD(P)_OxRdtase_dom_sf"/>
</dbReference>
<evidence type="ECO:0000256" key="1">
    <source>
        <dbReference type="ARBA" id="ARBA00023002"/>
    </source>
</evidence>
<comment type="caution">
    <text evidence="4">The sequence shown here is derived from an EMBL/GenBank/DDBJ whole genome shotgun (WGS) entry which is preliminary data.</text>
</comment>
<dbReference type="AlphaFoldDB" id="A0A356LK55"/>
<dbReference type="InterPro" id="IPR050523">
    <property type="entry name" value="AKR_Detox_Biosynth"/>
</dbReference>
<keyword evidence="1" id="KW-0560">Oxidoreductase</keyword>
<dbReference type="SUPFAM" id="SSF51430">
    <property type="entry name" value="NAD(P)-linked oxidoreductase"/>
    <property type="match status" value="1"/>
</dbReference>
<evidence type="ECO:0000313" key="4">
    <source>
        <dbReference type="EMBL" id="HBP31413.1"/>
    </source>
</evidence>
<gene>
    <name evidence="4" type="ORF">DD666_18640</name>
</gene>
<evidence type="ECO:0000313" key="5">
    <source>
        <dbReference type="Proteomes" id="UP000264036"/>
    </source>
</evidence>
<sequence>MSYRYLGKSGLSISPLTLGTMMFGGQTDEAQAHRIIQDARERGINSIDTADVYNGGQSERVVGRALKDNRDFWVLATKLGNPAGEGPNERGISRKWIIQSVEASLKRLGTDYIDILYMHREVPGQPLGEAIRAIADLIRQGKLRYFGVSNFRGWKIADTVRLADELGIDRPVASQPLYNLVSRNAEVEQLPAAANYGIGVISYSPLARGVLTGKYAADAPPPPDSRAGRGDKRIQQTEFRPESLQVAQKIKAHAQALGISAADFALAWVLNNQYVTSAIVGPRTFEQWQSYLNALQYRLTEEDEALVDALVTPGHASTPGYNDPGHPVRGRVPYPGREGPGDFMSFAKVTPQQEKS</sequence>
<feature type="region of interest" description="Disordered" evidence="2">
    <location>
        <begin position="214"/>
        <end position="233"/>
    </location>
</feature>
<dbReference type="Gene3D" id="3.20.20.100">
    <property type="entry name" value="NADP-dependent oxidoreductase domain"/>
    <property type="match status" value="1"/>
</dbReference>
<reference evidence="4 5" key="1">
    <citation type="journal article" date="2018" name="Nat. Biotechnol.">
        <title>A standardized bacterial taxonomy based on genome phylogeny substantially revises the tree of life.</title>
        <authorList>
            <person name="Parks D.H."/>
            <person name="Chuvochina M."/>
            <person name="Waite D.W."/>
            <person name="Rinke C."/>
            <person name="Skarshewski A."/>
            <person name="Chaumeil P.A."/>
            <person name="Hugenholtz P."/>
        </authorList>
    </citation>
    <scope>NUCLEOTIDE SEQUENCE [LARGE SCALE GENOMIC DNA]</scope>
    <source>
        <strain evidence="4">UBA10707</strain>
    </source>
</reference>
<dbReference type="EMBL" id="DOEK01000039">
    <property type="protein sequence ID" value="HBP31413.1"/>
    <property type="molecule type" value="Genomic_DNA"/>
</dbReference>
<dbReference type="PANTHER" id="PTHR43364">
    <property type="entry name" value="NADH-SPECIFIC METHYLGLYOXAL REDUCTASE-RELATED"/>
    <property type="match status" value="1"/>
</dbReference>
<feature type="domain" description="NADP-dependent oxidoreductase" evidence="3">
    <location>
        <begin position="15"/>
        <end position="310"/>
    </location>
</feature>
<organism evidence="4 5">
    <name type="scientific">Advenella kashmirensis</name>
    <dbReference type="NCBI Taxonomy" id="310575"/>
    <lineage>
        <taxon>Bacteria</taxon>
        <taxon>Pseudomonadati</taxon>
        <taxon>Pseudomonadota</taxon>
        <taxon>Betaproteobacteria</taxon>
        <taxon>Burkholderiales</taxon>
        <taxon>Alcaligenaceae</taxon>
    </lineage>
</organism>
<dbReference type="InterPro" id="IPR020471">
    <property type="entry name" value="AKR"/>
</dbReference>
<proteinExistence type="predicted"/>
<dbReference type="GO" id="GO:0005829">
    <property type="term" value="C:cytosol"/>
    <property type="evidence" value="ECO:0007669"/>
    <property type="project" value="UniProtKB-ARBA"/>
</dbReference>
<dbReference type="FunFam" id="3.20.20.100:FF:000004">
    <property type="entry name" value="Oxidoreductase, aldo/keto reductase"/>
    <property type="match status" value="1"/>
</dbReference>
<dbReference type="GO" id="GO:0016491">
    <property type="term" value="F:oxidoreductase activity"/>
    <property type="evidence" value="ECO:0007669"/>
    <property type="project" value="UniProtKB-KW"/>
</dbReference>
<accession>A0A356LK55</accession>
<evidence type="ECO:0000256" key="2">
    <source>
        <dbReference type="SAM" id="MobiDB-lite"/>
    </source>
</evidence>
<dbReference type="PRINTS" id="PR00069">
    <property type="entry name" value="ALDKETRDTASE"/>
</dbReference>
<dbReference type="Pfam" id="PF00248">
    <property type="entry name" value="Aldo_ket_red"/>
    <property type="match status" value="1"/>
</dbReference>
<dbReference type="InterPro" id="IPR023210">
    <property type="entry name" value="NADP_OxRdtase_dom"/>
</dbReference>